<name>A0A7W5FID9_9ACTN</name>
<evidence type="ECO:0000313" key="1">
    <source>
        <dbReference type="EMBL" id="MBB3099370.1"/>
    </source>
</evidence>
<sequence length="152" mass="16723">MNVSFQAPLAGQLYGRVDFNHNTGEEYSRPTTEGVTLDDANVMTSKVALDPAVEAAVGPLHKPVLDIDLPVQVIPSSTEGHNHLIIDKPMTWEKYQRLLDALADCGVIESGYRNASIARGYTAVRLPWVKKKHQPEPVPMTPDTVDTDPESF</sequence>
<keyword evidence="2" id="KW-1185">Reference proteome</keyword>
<accession>A0A7W5FID9</accession>
<organism evidence="1 2">
    <name type="scientific">Actinoplanes campanulatus</name>
    <dbReference type="NCBI Taxonomy" id="113559"/>
    <lineage>
        <taxon>Bacteria</taxon>
        <taxon>Bacillati</taxon>
        <taxon>Actinomycetota</taxon>
        <taxon>Actinomycetes</taxon>
        <taxon>Micromonosporales</taxon>
        <taxon>Micromonosporaceae</taxon>
        <taxon>Actinoplanes</taxon>
    </lineage>
</organism>
<dbReference type="AlphaFoldDB" id="A0A7W5FID9"/>
<protein>
    <submittedName>
        <fullName evidence="1">Uncharacterized protein</fullName>
    </submittedName>
</protein>
<dbReference type="Proteomes" id="UP000590749">
    <property type="component" value="Unassembled WGS sequence"/>
</dbReference>
<proteinExistence type="predicted"/>
<dbReference type="RefSeq" id="WP_183225427.1">
    <property type="nucleotide sequence ID" value="NZ_BMPW01000021.1"/>
</dbReference>
<reference evidence="1 2" key="1">
    <citation type="submission" date="2020-08" db="EMBL/GenBank/DDBJ databases">
        <title>Genomic Encyclopedia of Type Strains, Phase III (KMG-III): the genomes of soil and plant-associated and newly described type strains.</title>
        <authorList>
            <person name="Whitman W."/>
        </authorList>
    </citation>
    <scope>NUCLEOTIDE SEQUENCE [LARGE SCALE GENOMIC DNA]</scope>
    <source>
        <strain evidence="1 2">CECT 3287</strain>
    </source>
</reference>
<evidence type="ECO:0000313" key="2">
    <source>
        <dbReference type="Proteomes" id="UP000590749"/>
    </source>
</evidence>
<dbReference type="EMBL" id="JACHXF010000018">
    <property type="protein sequence ID" value="MBB3099370.1"/>
    <property type="molecule type" value="Genomic_DNA"/>
</dbReference>
<gene>
    <name evidence="1" type="ORF">FHR83_007076</name>
</gene>
<comment type="caution">
    <text evidence="1">The sequence shown here is derived from an EMBL/GenBank/DDBJ whole genome shotgun (WGS) entry which is preliminary data.</text>
</comment>